<comment type="caution">
    <text evidence="2">The sequence shown here is derived from an EMBL/GenBank/DDBJ whole genome shotgun (WGS) entry which is preliminary data.</text>
</comment>
<name>A0A8J4Y4Q5_CHIOP</name>
<feature type="region of interest" description="Disordered" evidence="1">
    <location>
        <begin position="493"/>
        <end position="531"/>
    </location>
</feature>
<evidence type="ECO:0000313" key="2">
    <source>
        <dbReference type="EMBL" id="KAG0720970.1"/>
    </source>
</evidence>
<feature type="region of interest" description="Disordered" evidence="1">
    <location>
        <begin position="1"/>
        <end position="22"/>
    </location>
</feature>
<accession>A0A8J4Y4Q5</accession>
<dbReference type="OrthoDB" id="6377414at2759"/>
<feature type="compositionally biased region" description="Polar residues" evidence="1">
    <location>
        <begin position="1"/>
        <end position="10"/>
    </location>
</feature>
<feature type="region of interest" description="Disordered" evidence="1">
    <location>
        <begin position="859"/>
        <end position="882"/>
    </location>
</feature>
<organism evidence="2 3">
    <name type="scientific">Chionoecetes opilio</name>
    <name type="common">Atlantic snow crab</name>
    <name type="synonym">Cancer opilio</name>
    <dbReference type="NCBI Taxonomy" id="41210"/>
    <lineage>
        <taxon>Eukaryota</taxon>
        <taxon>Metazoa</taxon>
        <taxon>Ecdysozoa</taxon>
        <taxon>Arthropoda</taxon>
        <taxon>Crustacea</taxon>
        <taxon>Multicrustacea</taxon>
        <taxon>Malacostraca</taxon>
        <taxon>Eumalacostraca</taxon>
        <taxon>Eucarida</taxon>
        <taxon>Decapoda</taxon>
        <taxon>Pleocyemata</taxon>
        <taxon>Brachyura</taxon>
        <taxon>Eubrachyura</taxon>
        <taxon>Majoidea</taxon>
        <taxon>Majidae</taxon>
        <taxon>Chionoecetes</taxon>
    </lineage>
</organism>
<sequence length="975" mass="102291">MMHPSLSCSRYTADDDDASSPQLFPLPSAVPGTLLMTMIHPPLSCSRYTADDDDAPSPQLFSLGVQAPAILSCSQVTKIDGSMTGEEGGAGGGGGGGGGASVSAMCLVCGTNQANLTQHLARHSKEEIIRAVTHGRPLPELATRRQGPSRPRKIALPQAPLATVAPLSLRPATSQPQLVMAGSQPQPPPVTATMAPTPQAAPPPQSAASQPVRLSTIAPLMQPPRTGMPITSSAVQPSTAAPAGNYLLIGNNMFPAGGVISNNLQLGSSGVSYIIPSSGGLVLAAAAPPTGQTLLVQPPNAAPAPPLPVKQATAVPPMVTLPAGIYNGVTCRPPRPVQSDGSQCMFEGPAAPVQNEANPPATDAQWQKPLAIMSEPSNGSGCVRTRDEAMSESHRATISIGKNISISLPRELVGQKDKLKDIINQELVRALLMNETKKGQNPNPGQPSTSGGDKTIYYPSKMEEDEAVSVCQVFYEEDDHTIEVDEDVQCYGDTHEEDPLASDPLASTPRSGRSPGGSLTGSSMVSPVSSVATDSTLSGGFIIPDAGAPYSSDGSMEVVYNDRNHCGQTSARSDSSLGNEGCERGIARQQQLVTHGGHEVKGEDACHRRQDKPGDTAQHQAVAAGSTSGPQGEFGQVAAPPITPSNVGQPIRRQVGEGEQPMSFLPADRTFNTLLGTTGLQPMEYVEEQVLGAVEQVFSGAPSVSTSTVMPCAGAEAGGQKLVQRRLGHPYAAGVGEHLSQLPAPSYRDTTQDKEQQDVKCKYEVSGLSSQQGSSVSQMVAAATPYQSPHRDTTQGNKEEVKCKYEAGGSTGQLASSMSHGAAGTAAPYESHQHQHRQNTLELGSSLSTAEKLEMMRREEKVDEEEEELVDDPSLVDSMSGGAIFPDDPMFDREMSGQQGDEVMSLKASETLADSDSERATPHEELSDLMFYDRSCMFAGEPGPANLSPRTYPPMGHTATTPSPPPHLSPWSPRD</sequence>
<feature type="region of interest" description="Disordered" evidence="1">
    <location>
        <begin position="942"/>
        <end position="975"/>
    </location>
</feature>
<reference evidence="2" key="1">
    <citation type="submission" date="2020-07" db="EMBL/GenBank/DDBJ databases">
        <title>The High-quality genome of the commercially important snow crab, Chionoecetes opilio.</title>
        <authorList>
            <person name="Jeong J.-H."/>
            <person name="Ryu S."/>
        </authorList>
    </citation>
    <scope>NUCLEOTIDE SEQUENCE</scope>
    <source>
        <strain evidence="2">MADBK_172401_WGS</strain>
        <tissue evidence="2">Digestive gland</tissue>
    </source>
</reference>
<protein>
    <submittedName>
        <fullName evidence="2">Uncharacterized protein</fullName>
    </submittedName>
</protein>
<feature type="compositionally biased region" description="Acidic residues" evidence="1">
    <location>
        <begin position="862"/>
        <end position="871"/>
    </location>
</feature>
<feature type="region of interest" description="Disordered" evidence="1">
    <location>
        <begin position="595"/>
        <end position="631"/>
    </location>
</feature>
<feature type="region of interest" description="Disordered" evidence="1">
    <location>
        <begin position="179"/>
        <end position="209"/>
    </location>
</feature>
<dbReference type="EMBL" id="JACEEZ010011987">
    <property type="protein sequence ID" value="KAG0720970.1"/>
    <property type="molecule type" value="Genomic_DNA"/>
</dbReference>
<keyword evidence="3" id="KW-1185">Reference proteome</keyword>
<feature type="compositionally biased region" description="Polar residues" evidence="1">
    <location>
        <begin position="439"/>
        <end position="452"/>
    </location>
</feature>
<feature type="compositionally biased region" description="Basic and acidic residues" evidence="1">
    <location>
        <begin position="596"/>
        <end position="614"/>
    </location>
</feature>
<feature type="region of interest" description="Disordered" evidence="1">
    <location>
        <begin position="434"/>
        <end position="457"/>
    </location>
</feature>
<feature type="region of interest" description="Disordered" evidence="1">
    <location>
        <begin position="811"/>
        <end position="841"/>
    </location>
</feature>
<evidence type="ECO:0000256" key="1">
    <source>
        <dbReference type="SAM" id="MobiDB-lite"/>
    </source>
</evidence>
<proteinExistence type="predicted"/>
<gene>
    <name evidence="2" type="ORF">GWK47_047368</name>
</gene>
<dbReference type="Proteomes" id="UP000770661">
    <property type="component" value="Unassembled WGS sequence"/>
</dbReference>
<dbReference type="AlphaFoldDB" id="A0A8J4Y4Q5"/>
<evidence type="ECO:0000313" key="3">
    <source>
        <dbReference type="Proteomes" id="UP000770661"/>
    </source>
</evidence>